<evidence type="ECO:0000256" key="4">
    <source>
        <dbReference type="ARBA" id="ARBA00022448"/>
    </source>
</evidence>
<dbReference type="PANTHER" id="PTHR30006">
    <property type="entry name" value="THIAMINE-BINDING PERIPLASMIC PROTEIN-RELATED"/>
    <property type="match status" value="1"/>
</dbReference>
<comment type="caution">
    <text evidence="8">The sequence shown here is derived from an EMBL/GenBank/DDBJ whole genome shotgun (WGS) entry which is preliminary data.</text>
</comment>
<dbReference type="GO" id="GO:0030288">
    <property type="term" value="C:outer membrane-bounded periplasmic space"/>
    <property type="evidence" value="ECO:0007669"/>
    <property type="project" value="InterPro"/>
</dbReference>
<protein>
    <recommendedName>
        <fullName evidence="3">Thiamine-binding periplasmic protein</fullName>
    </recommendedName>
</protein>
<dbReference type="GO" id="GO:0030975">
    <property type="term" value="F:thiamine binding"/>
    <property type="evidence" value="ECO:0007669"/>
    <property type="project" value="InterPro"/>
</dbReference>
<feature type="chain" id="PRO_5020718949" description="Thiamine-binding periplasmic protein" evidence="7">
    <location>
        <begin position="19"/>
        <end position="332"/>
    </location>
</feature>
<feature type="signal peptide" evidence="7">
    <location>
        <begin position="1"/>
        <end position="18"/>
    </location>
</feature>
<dbReference type="InterPro" id="IPR005948">
    <property type="entry name" value="ThiB-like"/>
</dbReference>
<dbReference type="InterPro" id="IPR005967">
    <property type="entry name" value="ThiB"/>
</dbReference>
<evidence type="ECO:0000256" key="1">
    <source>
        <dbReference type="ARBA" id="ARBA00004418"/>
    </source>
</evidence>
<dbReference type="GO" id="GO:0015888">
    <property type="term" value="P:thiamine transport"/>
    <property type="evidence" value="ECO:0007669"/>
    <property type="project" value="InterPro"/>
</dbReference>
<dbReference type="OrthoDB" id="8013425at2"/>
<dbReference type="Pfam" id="PF01547">
    <property type="entry name" value="SBP_bac_1"/>
    <property type="match status" value="1"/>
</dbReference>
<evidence type="ECO:0000256" key="7">
    <source>
        <dbReference type="SAM" id="SignalP"/>
    </source>
</evidence>
<keyword evidence="9" id="KW-1185">Reference proteome</keyword>
<evidence type="ECO:0000256" key="6">
    <source>
        <dbReference type="ARBA" id="ARBA00022764"/>
    </source>
</evidence>
<dbReference type="SUPFAM" id="SSF53850">
    <property type="entry name" value="Periplasmic binding protein-like II"/>
    <property type="match status" value="1"/>
</dbReference>
<evidence type="ECO:0000256" key="3">
    <source>
        <dbReference type="ARBA" id="ARBA00019815"/>
    </source>
</evidence>
<dbReference type="NCBIfam" id="TIGR01254">
    <property type="entry name" value="sfuA"/>
    <property type="match status" value="1"/>
</dbReference>
<evidence type="ECO:0000256" key="5">
    <source>
        <dbReference type="ARBA" id="ARBA00022729"/>
    </source>
</evidence>
<keyword evidence="4" id="KW-0813">Transport</keyword>
<dbReference type="AlphaFoldDB" id="A0A4R1N619"/>
<reference evidence="8 9" key="1">
    <citation type="submission" date="2019-03" db="EMBL/GenBank/DDBJ databases">
        <title>Genomic Encyclopedia of Archaeal and Bacterial Type Strains, Phase II (KMG-II): from individual species to whole genera.</title>
        <authorList>
            <person name="Goeker M."/>
        </authorList>
    </citation>
    <scope>NUCLEOTIDE SEQUENCE [LARGE SCALE GENOMIC DNA]</scope>
    <source>
        <strain evidence="8 9">DSM 26433</strain>
    </source>
</reference>
<keyword evidence="6" id="KW-0574">Periplasm</keyword>
<dbReference type="InterPro" id="IPR006059">
    <property type="entry name" value="SBP"/>
</dbReference>
<dbReference type="Proteomes" id="UP000295673">
    <property type="component" value="Unassembled WGS sequence"/>
</dbReference>
<keyword evidence="5 7" id="KW-0732">Signal</keyword>
<proteinExistence type="inferred from homology"/>
<comment type="subcellular location">
    <subcellularLocation>
        <location evidence="1">Periplasm</location>
    </subcellularLocation>
</comment>
<evidence type="ECO:0000313" key="9">
    <source>
        <dbReference type="Proteomes" id="UP000295673"/>
    </source>
</evidence>
<accession>A0A4R1N619</accession>
<dbReference type="EMBL" id="SMGR01000002">
    <property type="protein sequence ID" value="TCL01570.1"/>
    <property type="molecule type" value="Genomic_DNA"/>
</dbReference>
<dbReference type="CDD" id="cd13545">
    <property type="entry name" value="PBP2_TbpA"/>
    <property type="match status" value="1"/>
</dbReference>
<name>A0A4R1N619_9RHOB</name>
<comment type="similarity">
    <text evidence="2">Belongs to the bacterial solute-binding protein 1 family.</text>
</comment>
<organism evidence="8 9">
    <name type="scientific">Shimia isoporae</name>
    <dbReference type="NCBI Taxonomy" id="647720"/>
    <lineage>
        <taxon>Bacteria</taxon>
        <taxon>Pseudomonadati</taxon>
        <taxon>Pseudomonadota</taxon>
        <taxon>Alphaproteobacteria</taxon>
        <taxon>Rhodobacterales</taxon>
        <taxon>Roseobacteraceae</taxon>
    </lineage>
</organism>
<dbReference type="RefSeq" id="WP_132860969.1">
    <property type="nucleotide sequence ID" value="NZ_SMGR01000002.1"/>
</dbReference>
<evidence type="ECO:0000256" key="2">
    <source>
        <dbReference type="ARBA" id="ARBA00008520"/>
    </source>
</evidence>
<evidence type="ECO:0000313" key="8">
    <source>
        <dbReference type="EMBL" id="TCL01570.1"/>
    </source>
</evidence>
<dbReference type="PANTHER" id="PTHR30006:SF3">
    <property type="entry name" value="THIAMINE-BINDING PERIPLASMIC PROTEIN"/>
    <property type="match status" value="1"/>
</dbReference>
<sequence length="332" mass="35310">MKYLSFAAGLFAATAAVAETPVLTVYTYDSFVSDWGPGPAVKAAFEETCGCELNLVGAGDGAALLARVKLEGARSVADVVLGLDTNLTAAAAESGLFAEHGQTVTVDVPNPFGEPGTWTDPNFLPFDWGYFAFVYDNTKLDTAPASFDELAASDLKIVIQDPRSSTPGLGLLLWVKEQYGADAPKMWEALSDNILTVTKGWSEAYGLFLEGEADMVLSYTTSPAYHIVAEEDQSKSAAAFDSHYMQIEVAGKLANSDQPDLADQFLAFMVSDAFQSIIPTTNWMYPAVTPAAGVPDAFAAPIAPEQARLLAPADVPAIRDEALAEWQAALSQ</sequence>
<dbReference type="NCBIfam" id="TIGR01276">
    <property type="entry name" value="thiB"/>
    <property type="match status" value="1"/>
</dbReference>
<dbReference type="GO" id="GO:0030976">
    <property type="term" value="F:thiamine pyrophosphate binding"/>
    <property type="evidence" value="ECO:0007669"/>
    <property type="project" value="TreeGrafter"/>
</dbReference>
<dbReference type="Gene3D" id="3.40.190.10">
    <property type="entry name" value="Periplasmic binding protein-like II"/>
    <property type="match status" value="2"/>
</dbReference>
<gene>
    <name evidence="8" type="ORF">BXY66_2885</name>
</gene>